<evidence type="ECO:0000256" key="4">
    <source>
        <dbReference type="ARBA" id="ARBA00022816"/>
    </source>
</evidence>
<evidence type="ECO:0000256" key="3">
    <source>
        <dbReference type="ARBA" id="ARBA00022737"/>
    </source>
</evidence>
<dbReference type="PROSITE" id="PS50196">
    <property type="entry name" value="RANBD1"/>
    <property type="match status" value="1"/>
</dbReference>
<feature type="region of interest" description="Disordered" evidence="10">
    <location>
        <begin position="1"/>
        <end position="38"/>
    </location>
</feature>
<feature type="compositionally biased region" description="Basic and acidic residues" evidence="10">
    <location>
        <begin position="170"/>
        <end position="180"/>
    </location>
</feature>
<dbReference type="Pfam" id="PF08911">
    <property type="entry name" value="NUP50"/>
    <property type="match status" value="1"/>
</dbReference>
<evidence type="ECO:0000256" key="9">
    <source>
        <dbReference type="ARBA" id="ARBA00023242"/>
    </source>
</evidence>
<feature type="region of interest" description="Disordered" evidence="10">
    <location>
        <begin position="423"/>
        <end position="442"/>
    </location>
</feature>
<dbReference type="EMBL" id="JAYWIO010000005">
    <property type="protein sequence ID" value="KAK7261848.1"/>
    <property type="molecule type" value="Genomic_DNA"/>
</dbReference>
<reference evidence="12 13" key="1">
    <citation type="submission" date="2024-01" db="EMBL/GenBank/DDBJ databases">
        <title>The genomes of 5 underutilized Papilionoideae crops provide insights into root nodulation and disease resistanc.</title>
        <authorList>
            <person name="Yuan L."/>
        </authorList>
    </citation>
    <scope>NUCLEOTIDE SEQUENCE [LARGE SCALE GENOMIC DNA]</scope>
    <source>
        <strain evidence="12">ZHUSHIDOU_FW_LH</strain>
        <tissue evidence="12">Leaf</tissue>
    </source>
</reference>
<proteinExistence type="predicted"/>
<dbReference type="AlphaFoldDB" id="A0AAN9HZG5"/>
<keyword evidence="4" id="KW-0509">mRNA transport</keyword>
<keyword evidence="6" id="KW-0007">Acetylation</keyword>
<sequence length="442" mass="46810">MGDTENAPSKKRAAGRELTKDTPIDDEEDAPELETGTFKKASDEVLATRRIVKVRRQTTNSAPNPFAGIRLVAPTESGAKPAEPTTELQSAIENSVADDSKGNGDTSKDSEDAKDGETKQSEIKTDLLEDKSATNKDVAEETNAGGEHTAENESTGNKPEVDNAQSKGVNKSESEDKKDAAPYSADEVDKGQSKVETVSENDDKKEDTGSGDKKDDEKVESGEPSAEGGNLKSFQQLSSSQNAFTGLAGTGFSTPFSFGSISSDGSGKSFGLGLSTNGSSVFGASGSSAVFKTEGSGVAALQEVVVETGEENEKVVFNADSILFEFVDGGWKERGKGELKVNVSSETEKARLLMRSKGNYRLILNARLYPDMKLTNMEKKGVTFACINSASEEKAALSTFALKFKDGSIVEEFKAAVLAHKGETSSSTVLKTPENSPKATND</sequence>
<keyword evidence="8" id="KW-0906">Nuclear pore complex</keyword>
<keyword evidence="5" id="KW-0653">Protein transport</keyword>
<feature type="compositionally biased region" description="Polar residues" evidence="10">
    <location>
        <begin position="424"/>
        <end position="442"/>
    </location>
</feature>
<dbReference type="PANTHER" id="PTHR23138:SF142">
    <property type="entry name" value="RAN-BINDING PROTEIN 3B-RELATED"/>
    <property type="match status" value="1"/>
</dbReference>
<keyword evidence="2" id="KW-0813">Transport</keyword>
<keyword evidence="9" id="KW-0539">Nucleus</keyword>
<evidence type="ECO:0000256" key="1">
    <source>
        <dbReference type="ARBA" id="ARBA00004567"/>
    </source>
</evidence>
<evidence type="ECO:0000313" key="12">
    <source>
        <dbReference type="EMBL" id="KAK7261848.1"/>
    </source>
</evidence>
<organism evidence="12 13">
    <name type="scientific">Crotalaria pallida</name>
    <name type="common">Smooth rattlebox</name>
    <name type="synonym">Crotalaria striata</name>
    <dbReference type="NCBI Taxonomy" id="3830"/>
    <lineage>
        <taxon>Eukaryota</taxon>
        <taxon>Viridiplantae</taxon>
        <taxon>Streptophyta</taxon>
        <taxon>Embryophyta</taxon>
        <taxon>Tracheophyta</taxon>
        <taxon>Spermatophyta</taxon>
        <taxon>Magnoliopsida</taxon>
        <taxon>eudicotyledons</taxon>
        <taxon>Gunneridae</taxon>
        <taxon>Pentapetalae</taxon>
        <taxon>rosids</taxon>
        <taxon>fabids</taxon>
        <taxon>Fabales</taxon>
        <taxon>Fabaceae</taxon>
        <taxon>Papilionoideae</taxon>
        <taxon>50 kb inversion clade</taxon>
        <taxon>genistoids sensu lato</taxon>
        <taxon>core genistoids</taxon>
        <taxon>Crotalarieae</taxon>
        <taxon>Crotalaria</taxon>
    </lineage>
</organism>
<evidence type="ECO:0000256" key="10">
    <source>
        <dbReference type="SAM" id="MobiDB-lite"/>
    </source>
</evidence>
<dbReference type="Proteomes" id="UP001372338">
    <property type="component" value="Unassembled WGS sequence"/>
</dbReference>
<dbReference type="InterPro" id="IPR000156">
    <property type="entry name" value="Ran_bind_dom"/>
</dbReference>
<feature type="compositionally biased region" description="Basic and acidic residues" evidence="10">
    <location>
        <begin position="98"/>
        <end position="139"/>
    </location>
</feature>
<evidence type="ECO:0000256" key="5">
    <source>
        <dbReference type="ARBA" id="ARBA00022927"/>
    </source>
</evidence>
<dbReference type="InterPro" id="IPR011993">
    <property type="entry name" value="PH-like_dom_sf"/>
</dbReference>
<feature type="region of interest" description="Disordered" evidence="10">
    <location>
        <begin position="54"/>
        <end position="231"/>
    </location>
</feature>
<dbReference type="GO" id="GO:0005643">
    <property type="term" value="C:nuclear pore"/>
    <property type="evidence" value="ECO:0007669"/>
    <property type="project" value="UniProtKB-SubCell"/>
</dbReference>
<evidence type="ECO:0000256" key="2">
    <source>
        <dbReference type="ARBA" id="ARBA00022448"/>
    </source>
</evidence>
<dbReference type="InterPro" id="IPR045207">
    <property type="entry name" value="RanBD_NUP50_plant"/>
</dbReference>
<dbReference type="GO" id="GO:0015031">
    <property type="term" value="P:protein transport"/>
    <property type="evidence" value="ECO:0007669"/>
    <property type="project" value="UniProtKB-KW"/>
</dbReference>
<protein>
    <recommendedName>
        <fullName evidence="11">RanBD1 domain-containing protein</fullName>
    </recommendedName>
</protein>
<feature type="compositionally biased region" description="Polar residues" evidence="10">
    <location>
        <begin position="152"/>
        <end position="169"/>
    </location>
</feature>
<gene>
    <name evidence="12" type="ORF">RIF29_28171</name>
</gene>
<dbReference type="InterPro" id="IPR015007">
    <property type="entry name" value="NUP2/50/61"/>
</dbReference>
<comment type="caution">
    <text evidence="12">The sequence shown here is derived from an EMBL/GenBank/DDBJ whole genome shotgun (WGS) entry which is preliminary data.</text>
</comment>
<keyword evidence="7" id="KW-0811">Translocation</keyword>
<evidence type="ECO:0000256" key="7">
    <source>
        <dbReference type="ARBA" id="ARBA00023010"/>
    </source>
</evidence>
<evidence type="ECO:0000313" key="13">
    <source>
        <dbReference type="Proteomes" id="UP001372338"/>
    </source>
</evidence>
<evidence type="ECO:0000256" key="6">
    <source>
        <dbReference type="ARBA" id="ARBA00022990"/>
    </source>
</evidence>
<feature type="compositionally biased region" description="Basic and acidic residues" evidence="10">
    <location>
        <begin position="201"/>
        <end position="221"/>
    </location>
</feature>
<dbReference type="CDD" id="cd13169">
    <property type="entry name" value="RanBD_NUP50_plant"/>
    <property type="match status" value="1"/>
</dbReference>
<keyword evidence="13" id="KW-1185">Reference proteome</keyword>
<dbReference type="SMART" id="SM00160">
    <property type="entry name" value="RanBD"/>
    <property type="match status" value="1"/>
</dbReference>
<name>A0AAN9HZG5_CROPI</name>
<dbReference type="Pfam" id="PF00638">
    <property type="entry name" value="Ran_BP1"/>
    <property type="match status" value="1"/>
</dbReference>
<keyword evidence="3" id="KW-0677">Repeat</keyword>
<accession>A0AAN9HZG5</accession>
<evidence type="ECO:0000259" key="11">
    <source>
        <dbReference type="PROSITE" id="PS50196"/>
    </source>
</evidence>
<dbReference type="InterPro" id="IPR045255">
    <property type="entry name" value="RanBP1-like"/>
</dbReference>
<evidence type="ECO:0000256" key="8">
    <source>
        <dbReference type="ARBA" id="ARBA00023132"/>
    </source>
</evidence>
<dbReference type="GO" id="GO:0051028">
    <property type="term" value="P:mRNA transport"/>
    <property type="evidence" value="ECO:0007669"/>
    <property type="project" value="UniProtKB-KW"/>
</dbReference>
<comment type="subcellular location">
    <subcellularLocation>
        <location evidence="1">Nucleus</location>
        <location evidence="1">Nuclear pore complex</location>
    </subcellularLocation>
</comment>
<feature type="domain" description="RanBD1" evidence="11">
    <location>
        <begin position="294"/>
        <end position="417"/>
    </location>
</feature>
<feature type="compositionally biased region" description="Basic and acidic residues" evidence="10">
    <location>
        <begin position="14"/>
        <end position="23"/>
    </location>
</feature>
<dbReference type="PANTHER" id="PTHR23138">
    <property type="entry name" value="RAN BINDING PROTEIN"/>
    <property type="match status" value="1"/>
</dbReference>
<dbReference type="Gene3D" id="2.30.29.30">
    <property type="entry name" value="Pleckstrin-homology domain (PH domain)/Phosphotyrosine-binding domain (PTB)"/>
    <property type="match status" value="1"/>
</dbReference>
<dbReference type="SUPFAM" id="SSF50729">
    <property type="entry name" value="PH domain-like"/>
    <property type="match status" value="1"/>
</dbReference>